<name>A0A1I6K0Y2_9SPHN</name>
<evidence type="ECO:0000256" key="5">
    <source>
        <dbReference type="SAM" id="SignalP"/>
    </source>
</evidence>
<dbReference type="PANTHER" id="PTHR43798:SF33">
    <property type="entry name" value="HYDROLASE, PUTATIVE (AFU_ORTHOLOGUE AFUA_2G14860)-RELATED"/>
    <property type="match status" value="1"/>
</dbReference>
<dbReference type="InterPro" id="IPR029058">
    <property type="entry name" value="AB_hydrolase_fold"/>
</dbReference>
<comment type="similarity">
    <text evidence="1 3">Belongs to the peptidase S33 family.</text>
</comment>
<feature type="domain" description="AB hydrolase-1" evidence="6">
    <location>
        <begin position="58"/>
        <end position="303"/>
    </location>
</feature>
<evidence type="ECO:0000313" key="7">
    <source>
        <dbReference type="EMBL" id="SFR84876.1"/>
    </source>
</evidence>
<evidence type="ECO:0000256" key="2">
    <source>
        <dbReference type="ARBA" id="ARBA00022801"/>
    </source>
</evidence>
<feature type="signal peptide" evidence="5">
    <location>
        <begin position="1"/>
        <end position="25"/>
    </location>
</feature>
<dbReference type="InterPro" id="IPR005945">
    <property type="entry name" value="Pro_imino_pep"/>
</dbReference>
<protein>
    <submittedName>
        <fullName evidence="7">Proline iminopeptidase/L-proline amide hydrolase</fullName>
    </submittedName>
</protein>
<keyword evidence="8" id="KW-1185">Reference proteome</keyword>
<dbReference type="SUPFAM" id="SSF53474">
    <property type="entry name" value="alpha/beta-Hydrolases"/>
    <property type="match status" value="1"/>
</dbReference>
<evidence type="ECO:0000259" key="6">
    <source>
        <dbReference type="Pfam" id="PF00561"/>
    </source>
</evidence>
<dbReference type="InterPro" id="IPR006311">
    <property type="entry name" value="TAT_signal"/>
</dbReference>
<dbReference type="GO" id="GO:0008233">
    <property type="term" value="F:peptidase activity"/>
    <property type="evidence" value="ECO:0007669"/>
    <property type="project" value="InterPro"/>
</dbReference>
<feature type="active site" description="Nucleophile" evidence="4">
    <location>
        <position position="133"/>
    </location>
</feature>
<keyword evidence="5" id="KW-0732">Signal</keyword>
<dbReference type="EMBL" id="FOZG01000001">
    <property type="protein sequence ID" value="SFR84876.1"/>
    <property type="molecule type" value="Genomic_DNA"/>
</dbReference>
<dbReference type="Pfam" id="PF00561">
    <property type="entry name" value="Abhydrolase_1"/>
    <property type="match status" value="1"/>
</dbReference>
<dbReference type="PANTHER" id="PTHR43798">
    <property type="entry name" value="MONOACYLGLYCEROL LIPASE"/>
    <property type="match status" value="1"/>
</dbReference>
<dbReference type="Gene3D" id="3.40.50.1820">
    <property type="entry name" value="alpha/beta hydrolase"/>
    <property type="match status" value="1"/>
</dbReference>
<evidence type="ECO:0000313" key="8">
    <source>
        <dbReference type="Proteomes" id="UP000198824"/>
    </source>
</evidence>
<proteinExistence type="inferred from homology"/>
<organism evidence="7 8">
    <name type="scientific">Sphingomonas jatrophae</name>
    <dbReference type="NCBI Taxonomy" id="1166337"/>
    <lineage>
        <taxon>Bacteria</taxon>
        <taxon>Pseudomonadati</taxon>
        <taxon>Pseudomonadota</taxon>
        <taxon>Alphaproteobacteria</taxon>
        <taxon>Sphingomonadales</taxon>
        <taxon>Sphingomonadaceae</taxon>
        <taxon>Sphingomonas</taxon>
    </lineage>
</organism>
<dbReference type="GO" id="GO:0006508">
    <property type="term" value="P:proteolysis"/>
    <property type="evidence" value="ECO:0007669"/>
    <property type="project" value="InterPro"/>
</dbReference>
<evidence type="ECO:0000256" key="4">
    <source>
        <dbReference type="PIRSR" id="PIRSR005539-1"/>
    </source>
</evidence>
<gene>
    <name evidence="7" type="ORF">SAMN05192580_1190</name>
</gene>
<sequence>MATPLARRDLLALLGAGGMSTAALAAAPAFAPGRELMVPVSGGRLYVRIDGDLASSRPPLLLIHGGPGGSHYAFTQALALAGTRALILYDQLDCGRSEGRMDPADWTVPRFLSEIEAIRAALGIERWHVLGHSWGGTLALEYGARAPAALAGLILSSPLISTASWIEDAQALVGALPPAARAAIAACDADPANAAACEAGNAAFEAAYYMRHPRDPAVAAYRDAMPRSFTPPLYHAMWGRTEFRCTGTLKDYDGTPLLSRLARERTLFMTGEHDEARPQTIRAFAEAAGARFAVLPGAGHSTLSDARPAWLHTVAGFLAEQDA</sequence>
<feature type="chain" id="PRO_5011699755" evidence="5">
    <location>
        <begin position="26"/>
        <end position="323"/>
    </location>
</feature>
<dbReference type="AlphaFoldDB" id="A0A1I6K0Y2"/>
<dbReference type="InterPro" id="IPR050266">
    <property type="entry name" value="AB_hydrolase_sf"/>
</dbReference>
<dbReference type="Proteomes" id="UP000198824">
    <property type="component" value="Unassembled WGS sequence"/>
</dbReference>
<feature type="active site" evidence="4">
    <location>
        <position position="274"/>
    </location>
</feature>
<reference evidence="7 8" key="1">
    <citation type="submission" date="2016-10" db="EMBL/GenBank/DDBJ databases">
        <authorList>
            <person name="de Groot N.N."/>
        </authorList>
    </citation>
    <scope>NUCLEOTIDE SEQUENCE [LARGE SCALE GENOMIC DNA]</scope>
    <source>
        <strain evidence="7 8">S5-249</strain>
    </source>
</reference>
<dbReference type="NCBIfam" id="TIGR01250">
    <property type="entry name" value="pro_imino_pep_2"/>
    <property type="match status" value="1"/>
</dbReference>
<dbReference type="GO" id="GO:0016020">
    <property type="term" value="C:membrane"/>
    <property type="evidence" value="ECO:0007669"/>
    <property type="project" value="TreeGrafter"/>
</dbReference>
<dbReference type="STRING" id="1166337.SAMN05192580_1190"/>
<accession>A0A1I6K0Y2</accession>
<dbReference type="PIRSF" id="PIRSF005539">
    <property type="entry name" value="Pept_S33_TRI_F1"/>
    <property type="match status" value="1"/>
</dbReference>
<dbReference type="PROSITE" id="PS51318">
    <property type="entry name" value="TAT"/>
    <property type="match status" value="1"/>
</dbReference>
<keyword evidence="2 3" id="KW-0378">Hydrolase</keyword>
<dbReference type="InterPro" id="IPR000073">
    <property type="entry name" value="AB_hydrolase_1"/>
</dbReference>
<dbReference type="RefSeq" id="WP_242653333.1">
    <property type="nucleotide sequence ID" value="NZ_FOZG01000001.1"/>
</dbReference>
<evidence type="ECO:0000256" key="1">
    <source>
        <dbReference type="ARBA" id="ARBA00010088"/>
    </source>
</evidence>
<dbReference type="InterPro" id="IPR002410">
    <property type="entry name" value="Peptidase_S33"/>
</dbReference>
<dbReference type="PRINTS" id="PR00793">
    <property type="entry name" value="PROAMNOPTASE"/>
</dbReference>
<feature type="active site" description="Proton donor" evidence="4">
    <location>
        <position position="300"/>
    </location>
</feature>
<evidence type="ECO:0000256" key="3">
    <source>
        <dbReference type="PIRNR" id="PIRNR005539"/>
    </source>
</evidence>